<evidence type="ECO:0000256" key="3">
    <source>
        <dbReference type="ARBA" id="ARBA00022989"/>
    </source>
</evidence>
<dbReference type="Pfam" id="PF00083">
    <property type="entry name" value="Sugar_tr"/>
    <property type="match status" value="1"/>
</dbReference>
<dbReference type="Proteomes" id="UP000186922">
    <property type="component" value="Unassembled WGS sequence"/>
</dbReference>
<feature type="transmembrane region" description="Helical" evidence="6">
    <location>
        <begin position="266"/>
        <end position="288"/>
    </location>
</feature>
<keyword evidence="9" id="KW-1185">Reference proteome</keyword>
<dbReference type="GO" id="GO:0022857">
    <property type="term" value="F:transmembrane transporter activity"/>
    <property type="evidence" value="ECO:0007669"/>
    <property type="project" value="InterPro"/>
</dbReference>
<evidence type="ECO:0000259" key="7">
    <source>
        <dbReference type="PROSITE" id="PS50850"/>
    </source>
</evidence>
<feature type="transmembrane region" description="Helical" evidence="6">
    <location>
        <begin position="241"/>
        <end position="260"/>
    </location>
</feature>
<feature type="transmembrane region" description="Helical" evidence="6">
    <location>
        <begin position="419"/>
        <end position="440"/>
    </location>
</feature>
<dbReference type="InterPro" id="IPR020846">
    <property type="entry name" value="MFS_dom"/>
</dbReference>
<sequence>MSTMRPRKFSLMELQVLPPEKGRRSSSAQYLPSPESIERSKNAARRLSASISESAITALRRTSLTVRNNVSIILLPTIDEVFERERTELHDADDLLRLLGNPGRFQLIQYMLLCLQFLAYMSDFSPVFFNLQPLGITYPNRSLLDDGGEQEFGGNTTVMFVPFAQLKSARSCQGFGLDSSNLPLGLQYVYPVAGQRSIIADMNLICGRMWIPSFGTVIYFLGHILISPFTGWVADSYGRRPLLLGSNLMCTLLCIGIVFSRDHISYLILRFFHGVFRQGMNSAFWVLIMEWAPPQRRATWATSAWMFFAFTLVIEGVAALLLPNWHHLQIFITCANVFAVPLIWFAPESLKWLLLRNRPQEILQICQQIAKFNRINDLPADLGDTLDKMAKKYDETQRKVGNYTLADCFRTPYIRMATFLCYSISLTNTLAYFAMTLILSEIFGDVYINFIVSGVLEFVPRIVALGCTFRLTNRTAFAICVLISSVLTVVSGLIPIVPVAAAITQTVFVQIARMCLSGAASLNYAMTSELYPTVIRNLGYSVMSVGLRTGFMLAPAVAALGTETSFHGGSLLLMGFLALLSAIGIFILPETTAMKLLATVEEAEAFGAENSIRKRMRSSVFFRKLVRSKSLTGKTLEGMDRSS</sequence>
<feature type="transmembrane region" description="Helical" evidence="6">
    <location>
        <begin position="210"/>
        <end position="234"/>
    </location>
</feature>
<dbReference type="AlphaFoldDB" id="A0A1D1W846"/>
<evidence type="ECO:0000256" key="4">
    <source>
        <dbReference type="ARBA" id="ARBA00023136"/>
    </source>
</evidence>
<feature type="region of interest" description="Disordered" evidence="5">
    <location>
        <begin position="1"/>
        <end position="42"/>
    </location>
</feature>
<dbReference type="Gene3D" id="1.20.1250.20">
    <property type="entry name" value="MFS general substrate transporter like domains"/>
    <property type="match status" value="1"/>
</dbReference>
<dbReference type="EMBL" id="BDGG01000023">
    <property type="protein sequence ID" value="GAV09557.1"/>
    <property type="molecule type" value="Genomic_DNA"/>
</dbReference>
<feature type="transmembrane region" description="Helical" evidence="6">
    <location>
        <begin position="566"/>
        <end position="588"/>
    </location>
</feature>
<comment type="subcellular location">
    <subcellularLocation>
        <location evidence="1">Membrane</location>
        <topology evidence="1">Multi-pass membrane protein</topology>
    </subcellularLocation>
</comment>
<dbReference type="InterPro" id="IPR005829">
    <property type="entry name" value="Sugar_transporter_CS"/>
</dbReference>
<feature type="transmembrane region" description="Helical" evidence="6">
    <location>
        <begin position="538"/>
        <end position="560"/>
    </location>
</feature>
<keyword evidence="2 6" id="KW-0812">Transmembrane</keyword>
<evidence type="ECO:0000313" key="8">
    <source>
        <dbReference type="EMBL" id="GAV09557.1"/>
    </source>
</evidence>
<feature type="transmembrane region" description="Helical" evidence="6">
    <location>
        <begin position="446"/>
        <end position="464"/>
    </location>
</feature>
<evidence type="ECO:0000256" key="2">
    <source>
        <dbReference type="ARBA" id="ARBA00022692"/>
    </source>
</evidence>
<dbReference type="PROSITE" id="PS50850">
    <property type="entry name" value="MFS"/>
    <property type="match status" value="1"/>
</dbReference>
<evidence type="ECO:0000256" key="6">
    <source>
        <dbReference type="SAM" id="Phobius"/>
    </source>
</evidence>
<proteinExistence type="predicted"/>
<evidence type="ECO:0000256" key="1">
    <source>
        <dbReference type="ARBA" id="ARBA00004141"/>
    </source>
</evidence>
<dbReference type="OrthoDB" id="2261376at2759"/>
<feature type="domain" description="Major facilitator superfamily (MFS) profile" evidence="7">
    <location>
        <begin position="164"/>
        <end position="593"/>
    </location>
</feature>
<gene>
    <name evidence="8" type="primary">RvY_19069</name>
    <name evidence="8" type="synonym">RvY_19069.1</name>
    <name evidence="8" type="ORF">RvY_19069-1</name>
</gene>
<dbReference type="SUPFAM" id="SSF103473">
    <property type="entry name" value="MFS general substrate transporter"/>
    <property type="match status" value="1"/>
</dbReference>
<accession>A0A1D1W846</accession>
<feature type="transmembrane region" description="Helical" evidence="6">
    <location>
        <begin position="300"/>
        <end position="322"/>
    </location>
</feature>
<dbReference type="InterPro" id="IPR005828">
    <property type="entry name" value="MFS_sugar_transport-like"/>
</dbReference>
<feature type="transmembrane region" description="Helical" evidence="6">
    <location>
        <begin position="507"/>
        <end position="526"/>
    </location>
</feature>
<keyword evidence="3 6" id="KW-1133">Transmembrane helix</keyword>
<dbReference type="PROSITE" id="PS00216">
    <property type="entry name" value="SUGAR_TRANSPORT_1"/>
    <property type="match status" value="1"/>
</dbReference>
<feature type="transmembrane region" description="Helical" evidence="6">
    <location>
        <begin position="476"/>
        <end position="501"/>
    </location>
</feature>
<name>A0A1D1W846_RAMVA</name>
<evidence type="ECO:0000313" key="9">
    <source>
        <dbReference type="Proteomes" id="UP000186922"/>
    </source>
</evidence>
<dbReference type="GO" id="GO:0016020">
    <property type="term" value="C:membrane"/>
    <property type="evidence" value="ECO:0007669"/>
    <property type="project" value="UniProtKB-SubCell"/>
</dbReference>
<evidence type="ECO:0000256" key="5">
    <source>
        <dbReference type="SAM" id="MobiDB-lite"/>
    </source>
</evidence>
<comment type="caution">
    <text evidence="8">The sequence shown here is derived from an EMBL/GenBank/DDBJ whole genome shotgun (WGS) entry which is preliminary data.</text>
</comment>
<keyword evidence="4 6" id="KW-0472">Membrane</keyword>
<dbReference type="STRING" id="947166.A0A1D1W846"/>
<dbReference type="InterPro" id="IPR036259">
    <property type="entry name" value="MFS_trans_sf"/>
</dbReference>
<organism evidence="8 9">
    <name type="scientific">Ramazzottius varieornatus</name>
    <name type="common">Water bear</name>
    <name type="synonym">Tardigrade</name>
    <dbReference type="NCBI Taxonomy" id="947166"/>
    <lineage>
        <taxon>Eukaryota</taxon>
        <taxon>Metazoa</taxon>
        <taxon>Ecdysozoa</taxon>
        <taxon>Tardigrada</taxon>
        <taxon>Eutardigrada</taxon>
        <taxon>Parachela</taxon>
        <taxon>Hypsibioidea</taxon>
        <taxon>Ramazzottiidae</taxon>
        <taxon>Ramazzottius</taxon>
    </lineage>
</organism>
<dbReference type="PANTHER" id="PTHR24064">
    <property type="entry name" value="SOLUTE CARRIER FAMILY 22 MEMBER"/>
    <property type="match status" value="1"/>
</dbReference>
<protein>
    <recommendedName>
        <fullName evidence="7">Major facilitator superfamily (MFS) profile domain-containing protein</fullName>
    </recommendedName>
</protein>
<reference evidence="8 9" key="1">
    <citation type="journal article" date="2016" name="Nat. Commun.">
        <title>Extremotolerant tardigrade genome and improved radiotolerance of human cultured cells by tardigrade-unique protein.</title>
        <authorList>
            <person name="Hashimoto T."/>
            <person name="Horikawa D.D."/>
            <person name="Saito Y."/>
            <person name="Kuwahara H."/>
            <person name="Kozuka-Hata H."/>
            <person name="Shin-I T."/>
            <person name="Minakuchi Y."/>
            <person name="Ohishi K."/>
            <person name="Motoyama A."/>
            <person name="Aizu T."/>
            <person name="Enomoto A."/>
            <person name="Kondo K."/>
            <person name="Tanaka S."/>
            <person name="Hara Y."/>
            <person name="Koshikawa S."/>
            <person name="Sagara H."/>
            <person name="Miura T."/>
            <person name="Yokobori S."/>
            <person name="Miyagawa K."/>
            <person name="Suzuki Y."/>
            <person name="Kubo T."/>
            <person name="Oyama M."/>
            <person name="Kohara Y."/>
            <person name="Fujiyama A."/>
            <person name="Arakawa K."/>
            <person name="Katayama T."/>
            <person name="Toyoda A."/>
            <person name="Kunieda T."/>
        </authorList>
    </citation>
    <scope>NUCLEOTIDE SEQUENCE [LARGE SCALE GENOMIC DNA]</scope>
    <source>
        <strain evidence="8 9">YOKOZUNA-1</strain>
    </source>
</reference>